<evidence type="ECO:0000313" key="2">
    <source>
        <dbReference type="EMBL" id="QTC08327.1"/>
    </source>
</evidence>
<dbReference type="EMBL" id="MW477237">
    <property type="protein sequence ID" value="QTC08327.1"/>
    <property type="molecule type" value="Genomic_DNA"/>
</dbReference>
<gene>
    <name evidence="2" type="primary">orf48</name>
</gene>
<organism evidence="2">
    <name type="scientific">Coriandrum sativum</name>
    <name type="common">Coriander</name>
    <name type="synonym">Chinese parsley</name>
    <dbReference type="NCBI Taxonomy" id="4047"/>
    <lineage>
        <taxon>Eukaryota</taxon>
        <taxon>Viridiplantae</taxon>
        <taxon>Streptophyta</taxon>
        <taxon>Embryophyta</taxon>
        <taxon>Tracheophyta</taxon>
        <taxon>Spermatophyta</taxon>
        <taxon>Magnoliopsida</taxon>
        <taxon>eudicotyledons</taxon>
        <taxon>Gunneridae</taxon>
        <taxon>Pentapetalae</taxon>
        <taxon>asterids</taxon>
        <taxon>campanulids</taxon>
        <taxon>Apiales</taxon>
        <taxon>Apiaceae</taxon>
        <taxon>Apioideae</taxon>
        <taxon>apioid superclade</taxon>
        <taxon>Coriandreae</taxon>
        <taxon>Coriandrum</taxon>
    </lineage>
</organism>
<dbReference type="AlphaFoldDB" id="A0A8A4HP77"/>
<feature type="transmembrane region" description="Helical" evidence="1">
    <location>
        <begin position="41"/>
        <end position="58"/>
    </location>
</feature>
<reference evidence="2" key="1">
    <citation type="submission" date="2021-01" db="EMBL/GenBank/DDBJ databases">
        <authorList>
            <person name="Wang Y."/>
            <person name="Zhang Z."/>
            <person name="Zhang L."/>
            <person name="Zhang S."/>
            <person name="Zhao J."/>
        </authorList>
    </citation>
    <scope>NUCLEOTIDE SEQUENCE</scope>
</reference>
<protein>
    <submittedName>
        <fullName evidence="2">Uncharacterized protein</fullName>
    </submittedName>
</protein>
<keyword evidence="2" id="KW-0496">Mitochondrion</keyword>
<sequence>MVVQCFLSLFLRIISLIFSFSSRIISIPLSRTSINGISRRIIRSAIIVAAIALIIIAIRRSASRCISRSCICLLGPFCFVFSR</sequence>
<keyword evidence="1" id="KW-0812">Transmembrane</keyword>
<dbReference type="GeneID" id="69229779"/>
<keyword evidence="1" id="KW-0472">Membrane</keyword>
<geneLocation type="mitochondrion" evidence="2"/>
<evidence type="ECO:0000256" key="1">
    <source>
        <dbReference type="SAM" id="Phobius"/>
    </source>
</evidence>
<name>A0A8A4HP77_CORSA</name>
<accession>A0A8A4HP77</accession>
<feature type="transmembrane region" description="Helical" evidence="1">
    <location>
        <begin position="6"/>
        <end position="29"/>
    </location>
</feature>
<proteinExistence type="predicted"/>
<dbReference type="RefSeq" id="YP_010235087.1">
    <property type="nucleotide sequence ID" value="NC_059794.1"/>
</dbReference>
<keyword evidence="1" id="KW-1133">Transmembrane helix</keyword>